<dbReference type="InterPro" id="IPR001611">
    <property type="entry name" value="Leu-rich_rpt"/>
</dbReference>
<dbReference type="Gene3D" id="3.80.10.10">
    <property type="entry name" value="Ribonuclease Inhibitor"/>
    <property type="match status" value="2"/>
</dbReference>
<comment type="caution">
    <text evidence="4">The sequence shown here is derived from an EMBL/GenBank/DDBJ whole genome shotgun (WGS) entry which is preliminary data.</text>
</comment>
<proteinExistence type="predicted"/>
<evidence type="ECO:0000256" key="3">
    <source>
        <dbReference type="SAM" id="MobiDB-lite"/>
    </source>
</evidence>
<dbReference type="SMART" id="SM00369">
    <property type="entry name" value="LRR_TYP"/>
    <property type="match status" value="4"/>
</dbReference>
<keyword evidence="2" id="KW-0677">Repeat</keyword>
<dbReference type="InterPro" id="IPR003591">
    <property type="entry name" value="Leu-rich_rpt_typical-subtyp"/>
</dbReference>
<dbReference type="PANTHER" id="PTHR47566:SF1">
    <property type="entry name" value="PROTEIN NUD1"/>
    <property type="match status" value="1"/>
</dbReference>
<dbReference type="SUPFAM" id="SSF52058">
    <property type="entry name" value="L domain-like"/>
    <property type="match status" value="1"/>
</dbReference>
<protein>
    <submittedName>
        <fullName evidence="4">Uncharacterized protein</fullName>
    </submittedName>
</protein>
<sequence>MDSHFSREFVEDHATVLELVPFTWHVRSRGQHFALDLRMNRLKELSFGFEFGSEPRNQWLVTGNPDRILRLDVSLNELECFGEETLSPFENLCELNASLNCLKSVSGIVQLPHLLVLNLSYNNLSTVRDLRPCSRLATLDISYNQLCSIRDISALGNLTQLHIGHNRLNSLEGIQHLGQLQELHAQSNLITDLLPLSACLHLCHLNLSQNQLTSLLRTVEVLSTLRRLGQVHLKGNPIARDGRYTMMVRQSTCVEVLDSTPLRQACNPRRWLGGVPASGAHTKQELETAARRTNQDRLQNRREQTGRAIQYLQGRIRDLQEDLKEQEDSLALELQGCLRVYLDTIPPEDSATVDPQEIPAAMDQRKYSRFWDRWDWGQRRRGAIQVTHPTKPEEVVQKVVKLLENYLPHTSVSEDT</sequence>
<evidence type="ECO:0000256" key="1">
    <source>
        <dbReference type="ARBA" id="ARBA00022614"/>
    </source>
</evidence>
<keyword evidence="5" id="KW-1185">Reference proteome</keyword>
<dbReference type="PANTHER" id="PTHR47566">
    <property type="match status" value="1"/>
</dbReference>
<dbReference type="Proteomes" id="UP000829720">
    <property type="component" value="Unassembled WGS sequence"/>
</dbReference>
<feature type="region of interest" description="Disordered" evidence="3">
    <location>
        <begin position="282"/>
        <end position="301"/>
    </location>
</feature>
<reference evidence="4" key="1">
    <citation type="submission" date="2021-01" db="EMBL/GenBank/DDBJ databases">
        <authorList>
            <person name="Zahm M."/>
            <person name="Roques C."/>
            <person name="Cabau C."/>
            <person name="Klopp C."/>
            <person name="Donnadieu C."/>
            <person name="Jouanno E."/>
            <person name="Lampietro C."/>
            <person name="Louis A."/>
            <person name="Herpin A."/>
            <person name="Echchiki A."/>
            <person name="Berthelot C."/>
            <person name="Parey E."/>
            <person name="Roest-Crollius H."/>
            <person name="Braasch I."/>
            <person name="Postlethwait J."/>
            <person name="Bobe J."/>
            <person name="Montfort J."/>
            <person name="Bouchez O."/>
            <person name="Begum T."/>
            <person name="Mejri S."/>
            <person name="Adams A."/>
            <person name="Chen W.-J."/>
            <person name="Guiguen Y."/>
        </authorList>
    </citation>
    <scope>NUCLEOTIDE SEQUENCE</scope>
    <source>
        <tissue evidence="4">Blood</tissue>
    </source>
</reference>
<dbReference type="OrthoDB" id="6334211at2759"/>
<dbReference type="EMBL" id="JAERUA010000017">
    <property type="protein sequence ID" value="KAI1888084.1"/>
    <property type="molecule type" value="Genomic_DNA"/>
</dbReference>
<evidence type="ECO:0000313" key="5">
    <source>
        <dbReference type="Proteomes" id="UP000829720"/>
    </source>
</evidence>
<evidence type="ECO:0000313" key="4">
    <source>
        <dbReference type="EMBL" id="KAI1888084.1"/>
    </source>
</evidence>
<organism evidence="4 5">
    <name type="scientific">Albula goreensis</name>
    <dbReference type="NCBI Taxonomy" id="1534307"/>
    <lineage>
        <taxon>Eukaryota</taxon>
        <taxon>Metazoa</taxon>
        <taxon>Chordata</taxon>
        <taxon>Craniata</taxon>
        <taxon>Vertebrata</taxon>
        <taxon>Euteleostomi</taxon>
        <taxon>Actinopterygii</taxon>
        <taxon>Neopterygii</taxon>
        <taxon>Teleostei</taxon>
        <taxon>Albuliformes</taxon>
        <taxon>Albulidae</taxon>
        <taxon>Albula</taxon>
    </lineage>
</organism>
<evidence type="ECO:0000256" key="2">
    <source>
        <dbReference type="ARBA" id="ARBA00022737"/>
    </source>
</evidence>
<dbReference type="PROSITE" id="PS51450">
    <property type="entry name" value="LRR"/>
    <property type="match status" value="5"/>
</dbReference>
<dbReference type="GO" id="GO:0035591">
    <property type="term" value="F:signaling adaptor activity"/>
    <property type="evidence" value="ECO:0007669"/>
    <property type="project" value="TreeGrafter"/>
</dbReference>
<dbReference type="AlphaFoldDB" id="A0A8T3CXM1"/>
<keyword evidence="1" id="KW-0433">Leucine-rich repeat</keyword>
<dbReference type="InterPro" id="IPR052574">
    <property type="entry name" value="CDIRP"/>
</dbReference>
<gene>
    <name evidence="4" type="ORF">AGOR_G00181400</name>
</gene>
<name>A0A8T3CXM1_9TELE</name>
<accession>A0A8T3CXM1</accession>
<dbReference type="InterPro" id="IPR032675">
    <property type="entry name" value="LRR_dom_sf"/>
</dbReference>